<accession>A0A9J6PT80</accession>
<comment type="caution">
    <text evidence="7">The sequence shown here is derived from an EMBL/GenBank/DDBJ whole genome shotgun (WGS) entry which is preliminary data.</text>
</comment>
<evidence type="ECO:0000313" key="8">
    <source>
        <dbReference type="Proteomes" id="UP001064262"/>
    </source>
</evidence>
<sequence>MFRRIAKFRNNLIMMWYACRNPRTPLYIKGLMGAIVVYLISPLDLIPDVIPLVGWLDDAIVVPLGMAMLLKLLPEEVRSDARRRQATPANKRKGLTTTLLVMLVLWLLLLGYAIFHWMS</sequence>
<feature type="transmembrane region" description="Helical" evidence="5">
    <location>
        <begin position="26"/>
        <end position="46"/>
    </location>
</feature>
<dbReference type="Pfam" id="PF06803">
    <property type="entry name" value="DUF1232"/>
    <property type="match status" value="1"/>
</dbReference>
<keyword evidence="8" id="KW-1185">Reference proteome</keyword>
<dbReference type="InterPro" id="IPR010652">
    <property type="entry name" value="DUF1232"/>
</dbReference>
<dbReference type="Proteomes" id="UP001064262">
    <property type="component" value="Unassembled WGS sequence"/>
</dbReference>
<dbReference type="RefSeq" id="WP_267142533.1">
    <property type="nucleotide sequence ID" value="NZ_JAODIL010000070.1"/>
</dbReference>
<proteinExistence type="predicted"/>
<comment type="subcellular location">
    <subcellularLocation>
        <location evidence="1">Endomembrane system</location>
        <topology evidence="1">Multi-pass membrane protein</topology>
    </subcellularLocation>
</comment>
<evidence type="ECO:0000256" key="3">
    <source>
        <dbReference type="ARBA" id="ARBA00022989"/>
    </source>
</evidence>
<name>A0A9J6PT80_9GAMM</name>
<protein>
    <submittedName>
        <fullName evidence="7">YkvA family protein</fullName>
    </submittedName>
</protein>
<keyword evidence="2 5" id="KW-0812">Transmembrane</keyword>
<organism evidence="7 8">
    <name type="scientific">Winslowiella arboricola</name>
    <dbReference type="NCBI Taxonomy" id="2978220"/>
    <lineage>
        <taxon>Bacteria</taxon>
        <taxon>Pseudomonadati</taxon>
        <taxon>Pseudomonadota</taxon>
        <taxon>Gammaproteobacteria</taxon>
        <taxon>Enterobacterales</taxon>
        <taxon>Erwiniaceae</taxon>
        <taxon>Winslowiella</taxon>
    </lineage>
</organism>
<dbReference type="GO" id="GO:0012505">
    <property type="term" value="C:endomembrane system"/>
    <property type="evidence" value="ECO:0007669"/>
    <property type="project" value="UniProtKB-SubCell"/>
</dbReference>
<feature type="transmembrane region" description="Helical" evidence="5">
    <location>
        <begin position="52"/>
        <end position="73"/>
    </location>
</feature>
<reference evidence="7" key="1">
    <citation type="submission" date="2022-09" db="EMBL/GenBank/DDBJ databases">
        <title>Winslowiella arboricola sp. nov., isolated from bleeding cankers on broadleaf hosts.</title>
        <authorList>
            <person name="Brady C."/>
            <person name="Kaur S."/>
            <person name="Crampton B."/>
            <person name="Maddock D."/>
            <person name="Arnold D."/>
            <person name="Denman S."/>
        </authorList>
    </citation>
    <scope>NUCLEOTIDE SEQUENCE</scope>
    <source>
        <strain evidence="7">BAC 15a-03b</strain>
    </source>
</reference>
<feature type="transmembrane region" description="Helical" evidence="5">
    <location>
        <begin position="94"/>
        <end position="115"/>
    </location>
</feature>
<evidence type="ECO:0000256" key="2">
    <source>
        <dbReference type="ARBA" id="ARBA00022692"/>
    </source>
</evidence>
<dbReference type="AlphaFoldDB" id="A0A9J6PT80"/>
<feature type="domain" description="DUF1232" evidence="6">
    <location>
        <begin position="29"/>
        <end position="64"/>
    </location>
</feature>
<evidence type="ECO:0000313" key="7">
    <source>
        <dbReference type="EMBL" id="MCU5778760.1"/>
    </source>
</evidence>
<dbReference type="EMBL" id="JAODIM010000042">
    <property type="protein sequence ID" value="MCU5778760.1"/>
    <property type="molecule type" value="Genomic_DNA"/>
</dbReference>
<evidence type="ECO:0000256" key="4">
    <source>
        <dbReference type="ARBA" id="ARBA00023136"/>
    </source>
</evidence>
<gene>
    <name evidence="7" type="ORF">N5923_14810</name>
</gene>
<evidence type="ECO:0000256" key="1">
    <source>
        <dbReference type="ARBA" id="ARBA00004127"/>
    </source>
</evidence>
<evidence type="ECO:0000259" key="6">
    <source>
        <dbReference type="Pfam" id="PF06803"/>
    </source>
</evidence>
<evidence type="ECO:0000256" key="5">
    <source>
        <dbReference type="SAM" id="Phobius"/>
    </source>
</evidence>
<keyword evidence="3 5" id="KW-1133">Transmembrane helix</keyword>
<keyword evidence="4 5" id="KW-0472">Membrane</keyword>